<name>A0A564ZEG4_HYMDI</name>
<dbReference type="PROSITE" id="PS50090">
    <property type="entry name" value="MYB_LIKE"/>
    <property type="match status" value="1"/>
</dbReference>
<dbReference type="AlphaFoldDB" id="A0A564ZEG4"/>
<dbReference type="InterPro" id="IPR009057">
    <property type="entry name" value="Homeodomain-like_sf"/>
</dbReference>
<sequence length="343" mass="38951">MIKSYQHLKENFAPVNDLSRISDKGRKLLSQMDDQADFINTPPSEASVNSIKLAISCMRGRRRMDEWSKFISKIKSAVTKVVFIYVPSEQQPSEGVEFGGSIPFGLLCTQLQEFATNKNSDTHPSTWFDQDAFKSRIDNISTDYKKRKEQESILRSSGLISSWVNSLSSFECLENGVASAPSVGVQTDKDFGLTVCPQSTPEKAKQTKTLLPQGIRTFLDDDDSIIFDVSTPPDELEGKASVNVRNLRNISLTLNDDPEASMQRRRIPWTLSETLALWHEVQEALPDPPSWAKIRDKVFASSRRTNVDLKDRWRVIQRDKGLQKEIRLYYDKWLAGKKKSPTK</sequence>
<organism evidence="2 3">
    <name type="scientific">Hymenolepis diminuta</name>
    <name type="common">Rat tapeworm</name>
    <dbReference type="NCBI Taxonomy" id="6216"/>
    <lineage>
        <taxon>Eukaryota</taxon>
        <taxon>Metazoa</taxon>
        <taxon>Spiralia</taxon>
        <taxon>Lophotrochozoa</taxon>
        <taxon>Platyhelminthes</taxon>
        <taxon>Cestoda</taxon>
        <taxon>Eucestoda</taxon>
        <taxon>Cyclophyllidea</taxon>
        <taxon>Hymenolepididae</taxon>
        <taxon>Hymenolepis</taxon>
    </lineage>
</organism>
<evidence type="ECO:0000313" key="3">
    <source>
        <dbReference type="Proteomes" id="UP000321570"/>
    </source>
</evidence>
<protein>
    <recommendedName>
        <fullName evidence="1">Myb-like domain-containing protein</fullName>
    </recommendedName>
</protein>
<dbReference type="Proteomes" id="UP000321570">
    <property type="component" value="Unassembled WGS sequence"/>
</dbReference>
<dbReference type="Gene3D" id="1.10.246.220">
    <property type="match status" value="1"/>
</dbReference>
<gene>
    <name evidence="2" type="ORF">WMSIL1_LOCUS15039</name>
</gene>
<keyword evidence="3" id="KW-1185">Reference proteome</keyword>
<accession>A0A564ZEG4</accession>
<dbReference type="CDD" id="cd11660">
    <property type="entry name" value="SANT_TRF"/>
    <property type="match status" value="1"/>
</dbReference>
<reference evidence="2 3" key="1">
    <citation type="submission" date="2019-07" db="EMBL/GenBank/DDBJ databases">
        <authorList>
            <person name="Jastrzebski P J."/>
            <person name="Paukszto L."/>
            <person name="Jastrzebski P J."/>
        </authorList>
    </citation>
    <scope>NUCLEOTIDE SEQUENCE [LARGE SCALE GENOMIC DNA]</scope>
    <source>
        <strain evidence="2 3">WMS-il1</strain>
    </source>
</reference>
<evidence type="ECO:0000259" key="1">
    <source>
        <dbReference type="PROSITE" id="PS50090"/>
    </source>
</evidence>
<dbReference type="InterPro" id="IPR001005">
    <property type="entry name" value="SANT/Myb"/>
</dbReference>
<dbReference type="EMBL" id="CABIJS010000719">
    <property type="protein sequence ID" value="VUZ57742.1"/>
    <property type="molecule type" value="Genomic_DNA"/>
</dbReference>
<evidence type="ECO:0000313" key="2">
    <source>
        <dbReference type="EMBL" id="VUZ57742.1"/>
    </source>
</evidence>
<proteinExistence type="predicted"/>
<feature type="domain" description="Myb-like" evidence="1">
    <location>
        <begin position="261"/>
        <end position="317"/>
    </location>
</feature>
<dbReference type="SUPFAM" id="SSF46689">
    <property type="entry name" value="Homeodomain-like"/>
    <property type="match status" value="1"/>
</dbReference>